<keyword evidence="10 20" id="KW-0863">Zinc-finger</keyword>
<dbReference type="EMBL" id="CP042913">
    <property type="protein sequence ID" value="QEG37314.1"/>
    <property type="molecule type" value="Genomic_DNA"/>
</dbReference>
<reference evidence="23 24" key="1">
    <citation type="submission" date="2019-08" db="EMBL/GenBank/DDBJ databases">
        <title>Deep-cultivation of Planctomycetes and their phenomic and genomic characterization uncovers novel biology.</title>
        <authorList>
            <person name="Wiegand S."/>
            <person name="Jogler M."/>
            <person name="Boedeker C."/>
            <person name="Pinto D."/>
            <person name="Vollmers J."/>
            <person name="Rivas-Marin E."/>
            <person name="Kohn T."/>
            <person name="Peeters S.H."/>
            <person name="Heuer A."/>
            <person name="Rast P."/>
            <person name="Oberbeckmann S."/>
            <person name="Bunk B."/>
            <person name="Jeske O."/>
            <person name="Meyerdierks A."/>
            <person name="Storesund J.E."/>
            <person name="Kallscheuer N."/>
            <person name="Luecker S."/>
            <person name="Lage O.M."/>
            <person name="Pohl T."/>
            <person name="Merkel B.J."/>
            <person name="Hornburger P."/>
            <person name="Mueller R.-W."/>
            <person name="Bruemmer F."/>
            <person name="Labrenz M."/>
            <person name="Spormann A.M."/>
            <person name="Op den Camp H."/>
            <person name="Overmann J."/>
            <person name="Amann R."/>
            <person name="Jetten M.S.M."/>
            <person name="Mascher T."/>
            <person name="Medema M.H."/>
            <person name="Devos D.P."/>
            <person name="Kaster A.-K."/>
            <person name="Ovreas L."/>
            <person name="Rohde M."/>
            <person name="Galperin M.Y."/>
            <person name="Jogler C."/>
        </authorList>
    </citation>
    <scope>NUCLEOTIDE SEQUENCE [LARGE SCALE GENOMIC DNA]</scope>
    <source>
        <strain evidence="23 24">Pr1d</strain>
    </source>
</reference>
<keyword evidence="17 23" id="KW-0326">Glycosidase</keyword>
<gene>
    <name evidence="23" type="primary">mutM</name>
    <name evidence="23" type="ORF">Pr1d_46550</name>
</gene>
<evidence type="ECO:0000256" key="2">
    <source>
        <dbReference type="ARBA" id="ARBA00001947"/>
    </source>
</evidence>
<evidence type="ECO:0000256" key="18">
    <source>
        <dbReference type="ARBA" id="ARBA00030638"/>
    </source>
</evidence>
<evidence type="ECO:0000256" key="15">
    <source>
        <dbReference type="ARBA" id="ARBA00023239"/>
    </source>
</evidence>
<evidence type="ECO:0000313" key="23">
    <source>
        <dbReference type="EMBL" id="QEG37314.1"/>
    </source>
</evidence>
<dbReference type="InterPro" id="IPR012319">
    <property type="entry name" value="FPG_cat"/>
</dbReference>
<dbReference type="InterPro" id="IPR015886">
    <property type="entry name" value="H2TH_FPG"/>
</dbReference>
<evidence type="ECO:0000256" key="8">
    <source>
        <dbReference type="ARBA" id="ARBA00022723"/>
    </source>
</evidence>
<dbReference type="NCBIfam" id="NF002211">
    <property type="entry name" value="PRK01103.1"/>
    <property type="match status" value="1"/>
</dbReference>
<keyword evidence="16" id="KW-0511">Multifunctional enzyme</keyword>
<evidence type="ECO:0000256" key="16">
    <source>
        <dbReference type="ARBA" id="ARBA00023268"/>
    </source>
</evidence>
<keyword evidence="9" id="KW-0227">DNA damage</keyword>
<evidence type="ECO:0000259" key="21">
    <source>
        <dbReference type="PROSITE" id="PS51066"/>
    </source>
</evidence>
<dbReference type="SUPFAM" id="SSF57716">
    <property type="entry name" value="Glucocorticoid receptor-like (DNA-binding domain)"/>
    <property type="match status" value="1"/>
</dbReference>
<dbReference type="RefSeq" id="WP_148075564.1">
    <property type="nucleotide sequence ID" value="NZ_CP042913.1"/>
</dbReference>
<evidence type="ECO:0000256" key="12">
    <source>
        <dbReference type="ARBA" id="ARBA00022833"/>
    </source>
</evidence>
<comment type="catalytic activity">
    <reaction evidence="19">
        <text>2'-deoxyribonucleotide-(2'-deoxyribose 5'-phosphate)-2'-deoxyribonucleotide-DNA = a 3'-end 2'-deoxyribonucleotide-(2,3-dehydro-2,3-deoxyribose 5'-phosphate)-DNA + a 5'-end 5'-phospho-2'-deoxyribonucleoside-DNA + H(+)</text>
        <dbReference type="Rhea" id="RHEA:66592"/>
        <dbReference type="Rhea" id="RHEA-COMP:13180"/>
        <dbReference type="Rhea" id="RHEA-COMP:16897"/>
        <dbReference type="Rhea" id="RHEA-COMP:17067"/>
        <dbReference type="ChEBI" id="CHEBI:15378"/>
        <dbReference type="ChEBI" id="CHEBI:136412"/>
        <dbReference type="ChEBI" id="CHEBI:157695"/>
        <dbReference type="ChEBI" id="CHEBI:167181"/>
        <dbReference type="EC" id="4.2.99.18"/>
    </reaction>
</comment>
<evidence type="ECO:0000256" key="7">
    <source>
        <dbReference type="ARBA" id="ARBA00016240"/>
    </source>
</evidence>
<dbReference type="PROSITE" id="PS51066">
    <property type="entry name" value="ZF_FPG_2"/>
    <property type="match status" value="1"/>
</dbReference>
<proteinExistence type="inferred from homology"/>
<keyword evidence="15" id="KW-0456">Lyase</keyword>
<evidence type="ECO:0000259" key="22">
    <source>
        <dbReference type="PROSITE" id="PS51068"/>
    </source>
</evidence>
<evidence type="ECO:0000256" key="11">
    <source>
        <dbReference type="ARBA" id="ARBA00022801"/>
    </source>
</evidence>
<organism evidence="23 24">
    <name type="scientific">Bythopirellula goksoeyrii</name>
    <dbReference type="NCBI Taxonomy" id="1400387"/>
    <lineage>
        <taxon>Bacteria</taxon>
        <taxon>Pseudomonadati</taxon>
        <taxon>Planctomycetota</taxon>
        <taxon>Planctomycetia</taxon>
        <taxon>Pirellulales</taxon>
        <taxon>Lacipirellulaceae</taxon>
        <taxon>Bythopirellula</taxon>
    </lineage>
</organism>
<accession>A0A5B9QED4</accession>
<comment type="cofactor">
    <cofactor evidence="2">
        <name>Zn(2+)</name>
        <dbReference type="ChEBI" id="CHEBI:29105"/>
    </cofactor>
</comment>
<dbReference type="GO" id="GO:0006284">
    <property type="term" value="P:base-excision repair"/>
    <property type="evidence" value="ECO:0007669"/>
    <property type="project" value="InterPro"/>
</dbReference>
<dbReference type="SMART" id="SM00898">
    <property type="entry name" value="Fapy_DNA_glyco"/>
    <property type="match status" value="1"/>
</dbReference>
<dbReference type="PANTHER" id="PTHR22993:SF9">
    <property type="entry name" value="FORMAMIDOPYRIMIDINE-DNA GLYCOSYLASE"/>
    <property type="match status" value="1"/>
</dbReference>
<keyword evidence="24" id="KW-1185">Reference proteome</keyword>
<dbReference type="InterPro" id="IPR000214">
    <property type="entry name" value="Znf_DNA_glyclase/AP_lyase"/>
</dbReference>
<dbReference type="InterPro" id="IPR010663">
    <property type="entry name" value="Znf_FPG/IleRS"/>
</dbReference>
<evidence type="ECO:0000256" key="17">
    <source>
        <dbReference type="ARBA" id="ARBA00023295"/>
    </source>
</evidence>
<evidence type="ECO:0000256" key="13">
    <source>
        <dbReference type="ARBA" id="ARBA00023125"/>
    </source>
</evidence>
<dbReference type="NCBIfam" id="TIGR00577">
    <property type="entry name" value="fpg"/>
    <property type="match status" value="1"/>
</dbReference>
<feature type="domain" description="Formamidopyrimidine-DNA glycosylase catalytic" evidence="22">
    <location>
        <begin position="2"/>
        <end position="117"/>
    </location>
</feature>
<dbReference type="EC" id="4.2.99.18" evidence="6"/>
<evidence type="ECO:0000256" key="4">
    <source>
        <dbReference type="ARBA" id="ARBA00011245"/>
    </source>
</evidence>
<dbReference type="Gene3D" id="1.10.8.50">
    <property type="match status" value="1"/>
</dbReference>
<dbReference type="SUPFAM" id="SSF46946">
    <property type="entry name" value="S13-like H2TH domain"/>
    <property type="match status" value="1"/>
</dbReference>
<comment type="catalytic activity">
    <reaction evidence="1">
        <text>Hydrolysis of DNA containing ring-opened 7-methylguanine residues, releasing 2,6-diamino-4-hydroxy-5-(N-methyl)formamidopyrimidine.</text>
        <dbReference type="EC" id="3.2.2.23"/>
    </reaction>
</comment>
<evidence type="ECO:0000256" key="20">
    <source>
        <dbReference type="PROSITE-ProRule" id="PRU00391"/>
    </source>
</evidence>
<evidence type="ECO:0000256" key="10">
    <source>
        <dbReference type="ARBA" id="ARBA00022771"/>
    </source>
</evidence>
<evidence type="ECO:0000256" key="6">
    <source>
        <dbReference type="ARBA" id="ARBA00012720"/>
    </source>
</evidence>
<dbReference type="Gene3D" id="3.20.190.10">
    <property type="entry name" value="MutM-like, N-terminal"/>
    <property type="match status" value="1"/>
</dbReference>
<dbReference type="GO" id="GO:0140078">
    <property type="term" value="F:class I DNA-(apurinic or apyrimidinic site) endonuclease activity"/>
    <property type="evidence" value="ECO:0007669"/>
    <property type="project" value="UniProtKB-EC"/>
</dbReference>
<dbReference type="PROSITE" id="PS51068">
    <property type="entry name" value="FPG_CAT"/>
    <property type="match status" value="1"/>
</dbReference>
<dbReference type="EC" id="3.2.2.23" evidence="5"/>
<dbReference type="Pfam" id="PF06831">
    <property type="entry name" value="H2TH"/>
    <property type="match status" value="1"/>
</dbReference>
<dbReference type="FunFam" id="1.10.8.50:FF:000003">
    <property type="entry name" value="Formamidopyrimidine-DNA glycosylase"/>
    <property type="match status" value="1"/>
</dbReference>
<dbReference type="AlphaFoldDB" id="A0A5B9QED4"/>
<keyword evidence="12" id="KW-0862">Zinc</keyword>
<dbReference type="SUPFAM" id="SSF81624">
    <property type="entry name" value="N-terminal domain of MutM-like DNA repair proteins"/>
    <property type="match status" value="1"/>
</dbReference>
<comment type="similarity">
    <text evidence="3">Belongs to the FPG family.</text>
</comment>
<dbReference type="KEGG" id="bgok:Pr1d_46550"/>
<dbReference type="InterPro" id="IPR035937">
    <property type="entry name" value="FPG_N"/>
</dbReference>
<dbReference type="GO" id="GO:0008270">
    <property type="term" value="F:zinc ion binding"/>
    <property type="evidence" value="ECO:0007669"/>
    <property type="project" value="UniProtKB-KW"/>
</dbReference>
<dbReference type="GO" id="GO:0003684">
    <property type="term" value="F:damaged DNA binding"/>
    <property type="evidence" value="ECO:0007669"/>
    <property type="project" value="InterPro"/>
</dbReference>
<evidence type="ECO:0000256" key="3">
    <source>
        <dbReference type="ARBA" id="ARBA00009409"/>
    </source>
</evidence>
<dbReference type="Proteomes" id="UP000323917">
    <property type="component" value="Chromosome"/>
</dbReference>
<keyword evidence="14" id="KW-0234">DNA repair</keyword>
<evidence type="ECO:0000256" key="19">
    <source>
        <dbReference type="ARBA" id="ARBA00044632"/>
    </source>
</evidence>
<evidence type="ECO:0000313" key="24">
    <source>
        <dbReference type="Proteomes" id="UP000323917"/>
    </source>
</evidence>
<comment type="subunit">
    <text evidence="4">Monomer.</text>
</comment>
<keyword evidence="8" id="KW-0479">Metal-binding</keyword>
<dbReference type="GO" id="GO:0034039">
    <property type="term" value="F:8-oxo-7,8-dihydroguanine DNA N-glycosylase activity"/>
    <property type="evidence" value="ECO:0007669"/>
    <property type="project" value="TreeGrafter"/>
</dbReference>
<evidence type="ECO:0000256" key="1">
    <source>
        <dbReference type="ARBA" id="ARBA00001668"/>
    </source>
</evidence>
<evidence type="ECO:0000256" key="14">
    <source>
        <dbReference type="ARBA" id="ARBA00023204"/>
    </source>
</evidence>
<keyword evidence="11 23" id="KW-0378">Hydrolase</keyword>
<name>A0A5B9QED4_9BACT</name>
<dbReference type="PANTHER" id="PTHR22993">
    <property type="entry name" value="FORMAMIDOPYRIMIDINE-DNA GLYCOSYLASE"/>
    <property type="match status" value="1"/>
</dbReference>
<dbReference type="InterPro" id="IPR010979">
    <property type="entry name" value="Ribosomal_uS13-like_H2TH"/>
</dbReference>
<dbReference type="Pfam" id="PF06827">
    <property type="entry name" value="zf-FPG_IleRS"/>
    <property type="match status" value="1"/>
</dbReference>
<dbReference type="Pfam" id="PF01149">
    <property type="entry name" value="Fapy_DNA_glyco"/>
    <property type="match status" value="1"/>
</dbReference>
<feature type="domain" description="FPG-type" evidence="21">
    <location>
        <begin position="242"/>
        <end position="277"/>
    </location>
</feature>
<dbReference type="SMART" id="SM01232">
    <property type="entry name" value="H2TH"/>
    <property type="match status" value="1"/>
</dbReference>
<evidence type="ECO:0000256" key="5">
    <source>
        <dbReference type="ARBA" id="ARBA00012024"/>
    </source>
</evidence>
<protein>
    <recommendedName>
        <fullName evidence="7">Formamidopyrimidine-DNA glycosylase</fullName>
        <ecNumber evidence="5">3.2.2.23</ecNumber>
        <ecNumber evidence="6">4.2.99.18</ecNumber>
    </recommendedName>
    <alternativeName>
        <fullName evidence="18">DNA-(apurinic or apyrimidinic site) lyase MutM</fullName>
    </alternativeName>
</protein>
<sequence length="277" mass="31209">MPELPEVETMRRGILPAVGSRITTVSRPRCQKRPIAFQPSFATFRRRVEGTRISKLSRAGKRVVIWLDSGEALVIEPRMTGLVLVKDAPTREHLRLRLELTDGPISEIYYWDRRGLGSVRLFSPDSFVDHFGAESLGPDALTITAEQYQTRLGQSQRAIKVALLDQRAVAGIGNLYAAEILHVARIHPQRRSDDLNRKHWQSLAEATRAVLTVAIQYEGSTLSDGTYRNALNKQGGYQNQHRVYARAGLPCPRCRGSQVERIVQCQRATFFCAKCQK</sequence>
<evidence type="ECO:0000256" key="9">
    <source>
        <dbReference type="ARBA" id="ARBA00022763"/>
    </source>
</evidence>
<dbReference type="CDD" id="cd08966">
    <property type="entry name" value="EcFpg-like_N"/>
    <property type="match status" value="1"/>
</dbReference>
<keyword evidence="13" id="KW-0238">DNA-binding</keyword>
<dbReference type="OrthoDB" id="9800855at2"/>
<dbReference type="InterPro" id="IPR020629">
    <property type="entry name" value="FPG_Glyclase"/>
</dbReference>